<comment type="function">
    <text evidence="4">Involved in the secretory pathway as part of the exocyst complex which tethers secretory vesicles to the sites of exocytosis. Also plays a role in the assembly of the exocyst.</text>
</comment>
<dbReference type="Gene3D" id="1.20.1280.170">
    <property type="entry name" value="Exocyst complex component Exo70"/>
    <property type="match status" value="1"/>
</dbReference>
<accession>A0AAD9SR11</accession>
<evidence type="ECO:0000256" key="1">
    <source>
        <dbReference type="ARBA" id="ARBA00006756"/>
    </source>
</evidence>
<comment type="subcellular location">
    <subcellularLocation>
        <location evidence="4">Bud</location>
    </subcellularLocation>
    <subcellularLocation>
        <location evidence="4">Bud neck</location>
    </subcellularLocation>
</comment>
<dbReference type="Proteomes" id="UP001265746">
    <property type="component" value="Unassembled WGS sequence"/>
</dbReference>
<dbReference type="PANTHER" id="PTHR12542">
    <property type="entry name" value="EXOCYST COMPLEX PROTEIN EXO70"/>
    <property type="match status" value="1"/>
</dbReference>
<comment type="similarity">
    <text evidence="1 4">Belongs to the EXO70 family.</text>
</comment>
<dbReference type="GO" id="GO:0005546">
    <property type="term" value="F:phosphatidylinositol-4,5-bisphosphate binding"/>
    <property type="evidence" value="ECO:0007669"/>
    <property type="project" value="InterPro"/>
</dbReference>
<organism evidence="6 7">
    <name type="scientific">Phomopsis amygdali</name>
    <name type="common">Fusicoccum amygdali</name>
    <dbReference type="NCBI Taxonomy" id="1214568"/>
    <lineage>
        <taxon>Eukaryota</taxon>
        <taxon>Fungi</taxon>
        <taxon>Dikarya</taxon>
        <taxon>Ascomycota</taxon>
        <taxon>Pezizomycotina</taxon>
        <taxon>Sordariomycetes</taxon>
        <taxon>Sordariomycetidae</taxon>
        <taxon>Diaporthales</taxon>
        <taxon>Diaporthaceae</taxon>
        <taxon>Diaporthe</taxon>
    </lineage>
</organism>
<evidence type="ECO:0000256" key="3">
    <source>
        <dbReference type="ARBA" id="ARBA00022483"/>
    </source>
</evidence>
<evidence type="ECO:0000313" key="7">
    <source>
        <dbReference type="Proteomes" id="UP001265746"/>
    </source>
</evidence>
<evidence type="ECO:0000256" key="2">
    <source>
        <dbReference type="ARBA" id="ARBA00022448"/>
    </source>
</evidence>
<sequence length="636" mass="70381">MVSAPSSRHAAEEEARAEVDVLKSHLDKRAQLTKKIEAQLSRVQGTGKRLNEAVGPLNGETKQLQVFCNNIDGVLAAIGRLRQQSDSKNDEEQIIRMGPEKAGLSNYLSSLKRLNKALADMKASNLRSTQQTTSDLQRLIKSGNTQLEAYFDKMLRSETPRSIEPLHYITKQQPFPVLSQDKNTRLGLLNSYIAGAHRESGVMQESPSAKIYAEVRGPYLTATLVNLASASVNTAKRKDSSSNYRAGTSGISTYAQAMEGLFLAEYEIICRIFTREDWGPVFQATCQAPLAELARTLRELNIHIRSHLNTDCFLAYEIVEVMSSLSNNLESTTGELKASLAAALKPVKETAKSSLAELLEALQMKINSLQMLPTDGAPVPVVSDTMQRLQTMANFLRPMSIIMVSIGDGGWKSSAAAARNAGDSVPNLASFDVSADGTEIFANYCADTIETLFSSLDSRARALFGRKPVVGVFMANNIVIAERMIRDSELAPMLQQKLPGVIDNWRKKANATYTDVCKDVSVHLLDVIHTSRANRPTSGQGIVDSASIMKGLSSKDREKIKDKFQAFNASFEDMVAKHKQYSMEPEVRRMFAKAVQQTVEPLYNRFWDRYHEVDKGKGKYVKFDKSSIAAVFHTLY</sequence>
<dbReference type="InterPro" id="IPR016159">
    <property type="entry name" value="Cullin_repeat-like_dom_sf"/>
</dbReference>
<keyword evidence="7" id="KW-1185">Reference proteome</keyword>
<keyword evidence="3 4" id="KW-0268">Exocytosis</keyword>
<evidence type="ECO:0000256" key="4">
    <source>
        <dbReference type="RuleBase" id="RU365026"/>
    </source>
</evidence>
<name>A0AAD9SR11_PHOAM</name>
<feature type="domain" description="Exocyst complex subunit Exo70 C-terminal" evidence="5">
    <location>
        <begin position="249"/>
        <end position="632"/>
    </location>
</feature>
<dbReference type="InterPro" id="IPR046364">
    <property type="entry name" value="Exo70_C"/>
</dbReference>
<evidence type="ECO:0000313" key="6">
    <source>
        <dbReference type="EMBL" id="KAK2614308.1"/>
    </source>
</evidence>
<dbReference type="PANTHER" id="PTHR12542:SF41">
    <property type="entry name" value="EXOCYST COMPLEX COMPONENT 7"/>
    <property type="match status" value="1"/>
</dbReference>
<gene>
    <name evidence="6" type="ORF">N8I77_001149</name>
</gene>
<reference evidence="6" key="1">
    <citation type="submission" date="2023-06" db="EMBL/GenBank/DDBJ databases">
        <authorList>
            <person name="Noh H."/>
        </authorList>
    </citation>
    <scope>NUCLEOTIDE SEQUENCE</scope>
    <source>
        <strain evidence="6">DUCC20226</strain>
    </source>
</reference>
<dbReference type="GO" id="GO:0005935">
    <property type="term" value="C:cellular bud neck"/>
    <property type="evidence" value="ECO:0007669"/>
    <property type="project" value="UniProtKB-SubCell"/>
</dbReference>
<dbReference type="InterPro" id="IPR004140">
    <property type="entry name" value="Exo70"/>
</dbReference>
<dbReference type="Pfam" id="PF20669">
    <property type="entry name" value="Exo70_N"/>
    <property type="match status" value="1"/>
</dbReference>
<dbReference type="SUPFAM" id="SSF74788">
    <property type="entry name" value="Cullin repeat-like"/>
    <property type="match status" value="1"/>
</dbReference>
<evidence type="ECO:0000259" key="5">
    <source>
        <dbReference type="Pfam" id="PF03081"/>
    </source>
</evidence>
<comment type="caution">
    <text evidence="6">The sequence shown here is derived from an EMBL/GenBank/DDBJ whole genome shotgun (WGS) entry which is preliminary data.</text>
</comment>
<dbReference type="AlphaFoldDB" id="A0AAD9SR11"/>
<protein>
    <recommendedName>
        <fullName evidence="4">Exocyst complex protein EXO70</fullName>
    </recommendedName>
</protein>
<dbReference type="GO" id="GO:0006887">
    <property type="term" value="P:exocytosis"/>
    <property type="evidence" value="ECO:0007669"/>
    <property type="project" value="UniProtKB-KW"/>
</dbReference>
<proteinExistence type="inferred from homology"/>
<keyword evidence="4" id="KW-0653">Protein transport</keyword>
<dbReference type="Pfam" id="PF03081">
    <property type="entry name" value="Exo70_C"/>
    <property type="match status" value="1"/>
</dbReference>
<dbReference type="GO" id="GO:0000145">
    <property type="term" value="C:exocyst"/>
    <property type="evidence" value="ECO:0007669"/>
    <property type="project" value="InterPro"/>
</dbReference>
<dbReference type="GO" id="GO:0015031">
    <property type="term" value="P:protein transport"/>
    <property type="evidence" value="ECO:0007669"/>
    <property type="project" value="UniProtKB-KW"/>
</dbReference>
<keyword evidence="2 4" id="KW-0813">Transport</keyword>
<dbReference type="EMBL" id="JAUJFL010000001">
    <property type="protein sequence ID" value="KAK2614308.1"/>
    <property type="molecule type" value="Genomic_DNA"/>
</dbReference>